<dbReference type="Pfam" id="PF05199">
    <property type="entry name" value="GMC_oxred_C"/>
    <property type="match status" value="1"/>
</dbReference>
<evidence type="ECO:0000259" key="6">
    <source>
        <dbReference type="PROSITE" id="PS00624"/>
    </source>
</evidence>
<dbReference type="InterPro" id="IPR036188">
    <property type="entry name" value="FAD/NAD-bd_sf"/>
</dbReference>
<feature type="active site" description="Proton acceptor" evidence="2">
    <location>
        <position position="602"/>
    </location>
</feature>
<reference evidence="7" key="1">
    <citation type="submission" date="2022-01" db="EMBL/GenBank/DDBJ databases">
        <authorList>
            <person name="King R."/>
        </authorList>
    </citation>
    <scope>NUCLEOTIDE SEQUENCE</scope>
</reference>
<dbReference type="PROSITE" id="PS00624">
    <property type="entry name" value="GMC_OXRED_2"/>
    <property type="match status" value="1"/>
</dbReference>
<dbReference type="InterPro" id="IPR000172">
    <property type="entry name" value="GMC_OxRdtase_N"/>
</dbReference>
<dbReference type="InterPro" id="IPR012132">
    <property type="entry name" value="GMC_OxRdtase"/>
</dbReference>
<feature type="active site" description="Proton donor" evidence="2">
    <location>
        <position position="559"/>
    </location>
</feature>
<dbReference type="InterPro" id="IPR007867">
    <property type="entry name" value="GMC_OxRtase_C"/>
</dbReference>
<feature type="binding site" evidence="3">
    <location>
        <position position="156"/>
    </location>
    <ligand>
        <name>FAD</name>
        <dbReference type="ChEBI" id="CHEBI:57692"/>
    </ligand>
</feature>
<feature type="domain" description="Glucose-methanol-choline oxidoreductase N-terminal" evidence="5">
    <location>
        <begin position="154"/>
        <end position="177"/>
    </location>
</feature>
<dbReference type="GO" id="GO:0050660">
    <property type="term" value="F:flavin adenine dinucleotide binding"/>
    <property type="evidence" value="ECO:0007669"/>
    <property type="project" value="InterPro"/>
</dbReference>
<dbReference type="OrthoDB" id="269227at2759"/>
<keyword evidence="3 4" id="KW-0274">FAD</keyword>
<evidence type="ECO:0000256" key="3">
    <source>
        <dbReference type="PIRSR" id="PIRSR000137-2"/>
    </source>
</evidence>
<protein>
    <recommendedName>
        <fullName evidence="5 6">Glucose-methanol-choline oxidoreductase N-terminal domain-containing protein</fullName>
    </recommendedName>
</protein>
<dbReference type="SUPFAM" id="SSF51905">
    <property type="entry name" value="FAD/NAD(P)-binding domain"/>
    <property type="match status" value="1"/>
</dbReference>
<dbReference type="Proteomes" id="UP001152799">
    <property type="component" value="Chromosome 5"/>
</dbReference>
<keyword evidence="8" id="KW-1185">Reference proteome</keyword>
<name>A0A9N9QPU2_9CUCU</name>
<organism evidence="7 8">
    <name type="scientific">Ceutorhynchus assimilis</name>
    <name type="common">cabbage seed weevil</name>
    <dbReference type="NCBI Taxonomy" id="467358"/>
    <lineage>
        <taxon>Eukaryota</taxon>
        <taxon>Metazoa</taxon>
        <taxon>Ecdysozoa</taxon>
        <taxon>Arthropoda</taxon>
        <taxon>Hexapoda</taxon>
        <taxon>Insecta</taxon>
        <taxon>Pterygota</taxon>
        <taxon>Neoptera</taxon>
        <taxon>Endopterygota</taxon>
        <taxon>Coleoptera</taxon>
        <taxon>Polyphaga</taxon>
        <taxon>Cucujiformia</taxon>
        <taxon>Curculionidae</taxon>
        <taxon>Ceutorhynchinae</taxon>
        <taxon>Ceutorhynchus</taxon>
    </lineage>
</organism>
<comment type="similarity">
    <text evidence="1 4">Belongs to the GMC oxidoreductase family.</text>
</comment>
<dbReference type="PROSITE" id="PS00623">
    <property type="entry name" value="GMC_OXRED_1"/>
    <property type="match status" value="1"/>
</dbReference>
<dbReference type="AlphaFoldDB" id="A0A9N9QPU2"/>
<keyword evidence="4" id="KW-0285">Flavoprotein</keyword>
<dbReference type="Pfam" id="PF00732">
    <property type="entry name" value="GMC_oxred_N"/>
    <property type="match status" value="1"/>
</dbReference>
<comment type="cofactor">
    <cofactor evidence="3">
        <name>FAD</name>
        <dbReference type="ChEBI" id="CHEBI:57692"/>
    </cofactor>
</comment>
<dbReference type="GO" id="GO:0016614">
    <property type="term" value="F:oxidoreductase activity, acting on CH-OH group of donors"/>
    <property type="evidence" value="ECO:0007669"/>
    <property type="project" value="InterPro"/>
</dbReference>
<feature type="binding site" evidence="3">
    <location>
        <position position="293"/>
    </location>
    <ligand>
        <name>FAD</name>
        <dbReference type="ChEBI" id="CHEBI:57692"/>
    </ligand>
</feature>
<dbReference type="SUPFAM" id="SSF54373">
    <property type="entry name" value="FAD-linked reductases, C-terminal domain"/>
    <property type="match status" value="1"/>
</dbReference>
<evidence type="ECO:0000313" key="8">
    <source>
        <dbReference type="Proteomes" id="UP001152799"/>
    </source>
</evidence>
<dbReference type="PANTHER" id="PTHR11552">
    <property type="entry name" value="GLUCOSE-METHANOL-CHOLINE GMC OXIDOREDUCTASE"/>
    <property type="match status" value="1"/>
</dbReference>
<evidence type="ECO:0000313" key="7">
    <source>
        <dbReference type="EMBL" id="CAG9768825.1"/>
    </source>
</evidence>
<proteinExistence type="inferred from homology"/>
<sequence length="630" mass="70165">MWFFRRIIAASIVTACIVLAICTTKISALCSNSTELLANISELVSQSATYQTYVNNNKHFTGLNKTKKPIDFGEFDYIIVGCGTAGGVLANRLTEDKNIEVLCIEAGEATPVLTAILGLSTFFFTTPLNWGYNTTSQTNACLAHKYQQCPYPRGKVVGGSSTINAGVYARGNKEDYNHWASLGNPGWTYEELLPYFKKSESAKFKVDIEPQYHGFNGPQKISVAEDTPELTQLFLDAAKELGAIELDYNGDNQYGTSRIQAYLNENIRSGTSQAYISPALDRLNLHLQLNCLVTKIITKSSRAVGIRFTMNDKLYFAKATKEVIVSAGAINTPQLLMLSGIGPREELKKHGIEPIAILPVGQYLQDHPLFPGMFYRTNQIYYNTSFEQQVNDYCENKRPLTAGWGDQCITYISLENNPQKRPDIELVTVGPPALTPAWGAVLQYNEKYAAAFKILNPLTDFLNALVLLHPESRGEVTLKSKDPFDFPQINPNFYSDERDMDLMYRGIERALSLMHTKAYKNFEAEWLRIAMPGCDEKFKSFSKKWWICAIGHLSVSCFHPIGTARMGPSPNISVVDHELKVHGIGALRVVDASVMPSHISGHPNAAVVMIAEKASDLIKMENLNRKPDYS</sequence>
<accession>A0A9N9QPU2</accession>
<dbReference type="PANTHER" id="PTHR11552:SF158">
    <property type="entry name" value="GH23626P-RELATED"/>
    <property type="match status" value="1"/>
</dbReference>
<evidence type="ECO:0000259" key="5">
    <source>
        <dbReference type="PROSITE" id="PS00623"/>
    </source>
</evidence>
<dbReference type="Gene3D" id="3.30.560.10">
    <property type="entry name" value="Glucose Oxidase, domain 3"/>
    <property type="match status" value="1"/>
</dbReference>
<feature type="domain" description="Glucose-methanol-choline oxidoreductase N-terminal" evidence="6">
    <location>
        <begin position="328"/>
        <end position="342"/>
    </location>
</feature>
<evidence type="ECO:0000256" key="2">
    <source>
        <dbReference type="PIRSR" id="PIRSR000137-1"/>
    </source>
</evidence>
<evidence type="ECO:0000256" key="4">
    <source>
        <dbReference type="RuleBase" id="RU003968"/>
    </source>
</evidence>
<dbReference type="PIRSF" id="PIRSF000137">
    <property type="entry name" value="Alcohol_oxidase"/>
    <property type="match status" value="1"/>
</dbReference>
<dbReference type="Gene3D" id="3.50.50.60">
    <property type="entry name" value="FAD/NAD(P)-binding domain"/>
    <property type="match status" value="1"/>
</dbReference>
<feature type="binding site" evidence="3">
    <location>
        <begin position="164"/>
        <end position="167"/>
    </location>
    <ligand>
        <name>FAD</name>
        <dbReference type="ChEBI" id="CHEBI:57692"/>
    </ligand>
</feature>
<gene>
    <name evidence="7" type="ORF">CEUTPL_LOCUS9346</name>
</gene>
<dbReference type="EMBL" id="OU892281">
    <property type="protein sequence ID" value="CAG9768825.1"/>
    <property type="molecule type" value="Genomic_DNA"/>
</dbReference>
<evidence type="ECO:0000256" key="1">
    <source>
        <dbReference type="ARBA" id="ARBA00010790"/>
    </source>
</evidence>